<protein>
    <submittedName>
        <fullName evidence="2">Uncharacterized protein</fullName>
    </submittedName>
</protein>
<feature type="compositionally biased region" description="Basic and acidic residues" evidence="1">
    <location>
        <begin position="195"/>
        <end position="205"/>
    </location>
</feature>
<gene>
    <name evidence="2" type="ORF">WJX74_007084</name>
</gene>
<accession>A0AAW1RB31</accession>
<feature type="compositionally biased region" description="Polar residues" evidence="1">
    <location>
        <begin position="156"/>
        <end position="194"/>
    </location>
</feature>
<reference evidence="2 3" key="1">
    <citation type="journal article" date="2024" name="Nat. Commun.">
        <title>Phylogenomics reveals the evolutionary origins of lichenization in chlorophyte algae.</title>
        <authorList>
            <person name="Puginier C."/>
            <person name="Libourel C."/>
            <person name="Otte J."/>
            <person name="Skaloud P."/>
            <person name="Haon M."/>
            <person name="Grisel S."/>
            <person name="Petersen M."/>
            <person name="Berrin J.G."/>
            <person name="Delaux P.M."/>
            <person name="Dal Grande F."/>
            <person name="Keller J."/>
        </authorList>
    </citation>
    <scope>NUCLEOTIDE SEQUENCE [LARGE SCALE GENOMIC DNA]</scope>
    <source>
        <strain evidence="2 3">SAG 2145</strain>
    </source>
</reference>
<sequence length="205" mass="22519">MAAETKEVVGLATEQAKEAVISAQEYVKLKVQELQDLKHEIEAKRALGSDEEKAASITEFHEKVMIIQHEIAQTVEQANTGVQRAITRARSSIEDAPRSLQRTVTQVERELMQQDFPGDDAHVIEMGNLGHQGERDLIKSAPSNGSGRSMLDVQESGYSTSSESAPLIQQQTKQASRFANQASQQNVDMGQTASREIRAALDSDD</sequence>
<evidence type="ECO:0000313" key="2">
    <source>
        <dbReference type="EMBL" id="KAK9830787.1"/>
    </source>
</evidence>
<name>A0AAW1RB31_9CHLO</name>
<dbReference type="AlphaFoldDB" id="A0AAW1RB31"/>
<proteinExistence type="predicted"/>
<evidence type="ECO:0000313" key="3">
    <source>
        <dbReference type="Proteomes" id="UP001438707"/>
    </source>
</evidence>
<comment type="caution">
    <text evidence="2">The sequence shown here is derived from an EMBL/GenBank/DDBJ whole genome shotgun (WGS) entry which is preliminary data.</text>
</comment>
<feature type="region of interest" description="Disordered" evidence="1">
    <location>
        <begin position="135"/>
        <end position="205"/>
    </location>
</feature>
<keyword evidence="3" id="KW-1185">Reference proteome</keyword>
<evidence type="ECO:0000256" key="1">
    <source>
        <dbReference type="SAM" id="MobiDB-lite"/>
    </source>
</evidence>
<dbReference type="EMBL" id="JALJOS010000015">
    <property type="protein sequence ID" value="KAK9830787.1"/>
    <property type="molecule type" value="Genomic_DNA"/>
</dbReference>
<dbReference type="Proteomes" id="UP001438707">
    <property type="component" value="Unassembled WGS sequence"/>
</dbReference>
<organism evidence="2 3">
    <name type="scientific">Apatococcus lobatus</name>
    <dbReference type="NCBI Taxonomy" id="904363"/>
    <lineage>
        <taxon>Eukaryota</taxon>
        <taxon>Viridiplantae</taxon>
        <taxon>Chlorophyta</taxon>
        <taxon>core chlorophytes</taxon>
        <taxon>Trebouxiophyceae</taxon>
        <taxon>Chlorellales</taxon>
        <taxon>Chlorellaceae</taxon>
        <taxon>Apatococcus</taxon>
    </lineage>
</organism>